<keyword evidence="4" id="KW-1185">Reference proteome</keyword>
<protein>
    <submittedName>
        <fullName evidence="3">Uncharacterized protein</fullName>
    </submittedName>
</protein>
<evidence type="ECO:0000256" key="2">
    <source>
        <dbReference type="SAM" id="MobiDB-lite"/>
    </source>
</evidence>
<gene>
    <name evidence="3" type="ORF">Tco_0954822</name>
</gene>
<dbReference type="Proteomes" id="UP001151760">
    <property type="component" value="Unassembled WGS sequence"/>
</dbReference>
<proteinExistence type="predicted"/>
<accession>A0ABQ5E5G5</accession>
<organism evidence="3 4">
    <name type="scientific">Tanacetum coccineum</name>
    <dbReference type="NCBI Taxonomy" id="301880"/>
    <lineage>
        <taxon>Eukaryota</taxon>
        <taxon>Viridiplantae</taxon>
        <taxon>Streptophyta</taxon>
        <taxon>Embryophyta</taxon>
        <taxon>Tracheophyta</taxon>
        <taxon>Spermatophyta</taxon>
        <taxon>Magnoliopsida</taxon>
        <taxon>eudicotyledons</taxon>
        <taxon>Gunneridae</taxon>
        <taxon>Pentapetalae</taxon>
        <taxon>asterids</taxon>
        <taxon>campanulids</taxon>
        <taxon>Asterales</taxon>
        <taxon>Asteraceae</taxon>
        <taxon>Asteroideae</taxon>
        <taxon>Anthemideae</taxon>
        <taxon>Anthemidinae</taxon>
        <taxon>Tanacetum</taxon>
    </lineage>
</organism>
<keyword evidence="1" id="KW-0175">Coiled coil</keyword>
<reference evidence="3" key="2">
    <citation type="submission" date="2022-01" db="EMBL/GenBank/DDBJ databases">
        <authorList>
            <person name="Yamashiro T."/>
            <person name="Shiraishi A."/>
            <person name="Satake H."/>
            <person name="Nakayama K."/>
        </authorList>
    </citation>
    <scope>NUCLEOTIDE SEQUENCE</scope>
</reference>
<comment type="caution">
    <text evidence="3">The sequence shown here is derived from an EMBL/GenBank/DDBJ whole genome shotgun (WGS) entry which is preliminary data.</text>
</comment>
<dbReference type="EMBL" id="BQNB010015957">
    <property type="protein sequence ID" value="GJT46107.1"/>
    <property type="molecule type" value="Genomic_DNA"/>
</dbReference>
<reference evidence="3" key="1">
    <citation type="journal article" date="2022" name="Int. J. Mol. Sci.">
        <title>Draft Genome of Tanacetum Coccineum: Genomic Comparison of Closely Related Tanacetum-Family Plants.</title>
        <authorList>
            <person name="Yamashiro T."/>
            <person name="Shiraishi A."/>
            <person name="Nakayama K."/>
            <person name="Satake H."/>
        </authorList>
    </citation>
    <scope>NUCLEOTIDE SEQUENCE</scope>
</reference>
<feature type="compositionally biased region" description="Low complexity" evidence="2">
    <location>
        <begin position="27"/>
        <end position="38"/>
    </location>
</feature>
<evidence type="ECO:0000313" key="4">
    <source>
        <dbReference type="Proteomes" id="UP001151760"/>
    </source>
</evidence>
<feature type="compositionally biased region" description="Acidic residues" evidence="2">
    <location>
        <begin position="58"/>
        <end position="90"/>
    </location>
</feature>
<feature type="region of interest" description="Disordered" evidence="2">
    <location>
        <begin position="1"/>
        <end position="98"/>
    </location>
</feature>
<name>A0ABQ5E5G5_9ASTR</name>
<evidence type="ECO:0000313" key="3">
    <source>
        <dbReference type="EMBL" id="GJT46107.1"/>
    </source>
</evidence>
<sequence length="271" mass="29975">MSLGLSTRVAEATTLSDSAFRKRYRSSSETSPSPTASPVLPLGKRYRGTSKLILDTNNEGDDIGDEDGEEEEDKSLDLDDEREGTEDEGPSAEGEGLKLGEDEAAPEGQQQVAPVVDAALGEPLGLGFMALRRLELAEREGELPIIPSPILSPMAYLAIPSPTALAAAAEAESFMIKLGAQVEMQRGLIRDHTERWERAIVTFSALWRLVLALEVWASQTDAQRAALWHAMYDVRRENHELRLRLVEERRKQIELADRVARLERRQESGGE</sequence>
<evidence type="ECO:0000256" key="1">
    <source>
        <dbReference type="SAM" id="Coils"/>
    </source>
</evidence>
<feature type="coiled-coil region" evidence="1">
    <location>
        <begin position="236"/>
        <end position="265"/>
    </location>
</feature>